<sequence>MARPLTAPGPPNPREIHPRVADACGLASSSAPLAMLATSAATPRVPTTKEIAEALSMAALIAPAAAMDVPAVKTAKTRPTTPKPIPSSACELKWPFGSTRLIGSPSQYA</sequence>
<dbReference type="EMBL" id="Y15898">
    <property type="protein sequence ID" value="CAA75842.1"/>
    <property type="molecule type" value="Genomic_DNA"/>
</dbReference>
<organism evidence="1">
    <name type="scientific">Coxiella burnetii</name>
    <dbReference type="NCBI Taxonomy" id="777"/>
    <lineage>
        <taxon>Bacteria</taxon>
        <taxon>Pseudomonadati</taxon>
        <taxon>Pseudomonadota</taxon>
        <taxon>Gammaproteobacteria</taxon>
        <taxon>Legionellales</taxon>
        <taxon>Coxiellaceae</taxon>
        <taxon>Coxiella</taxon>
    </lineage>
</organism>
<geneLocation type="plasmid" evidence="1">
    <name>QpRS</name>
</geneLocation>
<keyword evidence="1" id="KW-0614">Plasmid</keyword>
<reference evidence="1" key="1">
    <citation type="submission" date="1998-03" db="EMBL/GenBank/DDBJ databases">
        <authorList>
            <person name="Lautenschlaeger S."/>
            <person name="Jaeger C."/>
            <person name="Willems H."/>
            <person name="Baljer G."/>
        </authorList>
    </citation>
    <scope>NUCLEOTIDE SEQUENCE</scope>
    <source>
        <strain evidence="1">Priscilla Q177</strain>
        <plasmid evidence="1">QpRS</plasmid>
    </source>
</reference>
<dbReference type="AlphaFoldDB" id="O52881"/>
<name>O52881_COXBE</name>
<gene>
    <name evidence="1" type="primary">orf 109b</name>
</gene>
<protein>
    <submittedName>
        <fullName evidence="1">Uncharacterized protein</fullName>
    </submittedName>
</protein>
<evidence type="ECO:0000313" key="1">
    <source>
        <dbReference type="EMBL" id="CAA75842.1"/>
    </source>
</evidence>
<proteinExistence type="predicted"/>
<accession>O52881</accession>